<comment type="catalytic activity">
    <reaction evidence="6">
        <text>N-acetyl-alpha-D-glucosamine 1-phosphate + UTP + H(+) = UDP-N-acetyl-alpha-D-glucosamine + diphosphate</text>
        <dbReference type="Rhea" id="RHEA:13509"/>
        <dbReference type="ChEBI" id="CHEBI:15378"/>
        <dbReference type="ChEBI" id="CHEBI:33019"/>
        <dbReference type="ChEBI" id="CHEBI:46398"/>
        <dbReference type="ChEBI" id="CHEBI:57705"/>
        <dbReference type="ChEBI" id="CHEBI:57776"/>
        <dbReference type="EC" id="2.7.7.23"/>
    </reaction>
</comment>
<dbReference type="Proteomes" id="UP000678499">
    <property type="component" value="Unassembled WGS sequence"/>
</dbReference>
<keyword evidence="8" id="KW-1185">Reference proteome</keyword>
<dbReference type="OrthoDB" id="532420at2759"/>
<gene>
    <name evidence="7" type="ORF">NMOB1V02_LOCUS19</name>
</gene>
<evidence type="ECO:0000256" key="6">
    <source>
        <dbReference type="ARBA" id="ARBA00048493"/>
    </source>
</evidence>
<proteinExistence type="inferred from homology"/>
<dbReference type="AlphaFoldDB" id="A0A7R9BBG2"/>
<comment type="pathway">
    <text evidence="1">Nucleotide-sugar biosynthesis; UDP-N-acetyl-alpha-D-glucosamine biosynthesis; UDP-N-acetyl-alpha-D-glucosamine from N-acetyl-alpha-D-glucosamine 1-phosphate: step 1/1.</text>
</comment>
<dbReference type="PANTHER" id="PTHR11952">
    <property type="entry name" value="UDP- GLUCOSE PYROPHOSPHORYLASE"/>
    <property type="match status" value="1"/>
</dbReference>
<dbReference type="GO" id="GO:0006048">
    <property type="term" value="P:UDP-N-acetylglucosamine biosynthetic process"/>
    <property type="evidence" value="ECO:0007669"/>
    <property type="project" value="TreeGrafter"/>
</dbReference>
<evidence type="ECO:0000313" key="8">
    <source>
        <dbReference type="Proteomes" id="UP000678499"/>
    </source>
</evidence>
<accession>A0A7R9BBG2</accession>
<organism evidence="7">
    <name type="scientific">Notodromas monacha</name>
    <dbReference type="NCBI Taxonomy" id="399045"/>
    <lineage>
        <taxon>Eukaryota</taxon>
        <taxon>Metazoa</taxon>
        <taxon>Ecdysozoa</taxon>
        <taxon>Arthropoda</taxon>
        <taxon>Crustacea</taxon>
        <taxon>Oligostraca</taxon>
        <taxon>Ostracoda</taxon>
        <taxon>Podocopa</taxon>
        <taxon>Podocopida</taxon>
        <taxon>Cypridocopina</taxon>
        <taxon>Cypridoidea</taxon>
        <taxon>Cyprididae</taxon>
        <taxon>Notodromas</taxon>
    </lineage>
</organism>
<name>A0A7R9BBG2_9CRUS</name>
<evidence type="ECO:0000256" key="5">
    <source>
        <dbReference type="ARBA" id="ARBA00022695"/>
    </source>
</evidence>
<evidence type="ECO:0000256" key="1">
    <source>
        <dbReference type="ARBA" id="ARBA00005208"/>
    </source>
</evidence>
<evidence type="ECO:0000313" key="7">
    <source>
        <dbReference type="EMBL" id="CAD7272069.1"/>
    </source>
</evidence>
<dbReference type="CDD" id="cd04193">
    <property type="entry name" value="UDPGlcNAc_PPase"/>
    <property type="match status" value="1"/>
</dbReference>
<evidence type="ECO:0000256" key="4">
    <source>
        <dbReference type="ARBA" id="ARBA00022679"/>
    </source>
</evidence>
<dbReference type="PANTHER" id="PTHR11952:SF2">
    <property type="entry name" value="LD24639P"/>
    <property type="match status" value="1"/>
</dbReference>
<reference evidence="7" key="1">
    <citation type="submission" date="2020-11" db="EMBL/GenBank/DDBJ databases">
        <authorList>
            <person name="Tran Van P."/>
        </authorList>
    </citation>
    <scope>NUCLEOTIDE SEQUENCE</scope>
</reference>
<dbReference type="Pfam" id="PF01704">
    <property type="entry name" value="UDPGP"/>
    <property type="match status" value="1"/>
</dbReference>
<dbReference type="EMBL" id="OA882038">
    <property type="protein sequence ID" value="CAD7272069.1"/>
    <property type="molecule type" value="Genomic_DNA"/>
</dbReference>
<evidence type="ECO:0000256" key="3">
    <source>
        <dbReference type="ARBA" id="ARBA00012457"/>
    </source>
</evidence>
<keyword evidence="4" id="KW-0808">Transferase</keyword>
<dbReference type="InterPro" id="IPR029044">
    <property type="entry name" value="Nucleotide-diphossugar_trans"/>
</dbReference>
<sequence length="476" mass="53381">MEAMRDYLLQHGQEHLLRVETLLSEDEKENLLSQINSIDIPKMVTKFRQSLETFEHASSAQIDVQLKPPTNVLRSVTRTSAKQLEEFRERGLLEIAEGRVGVALLAGGQGTRLGVNYPKGMYDVDLPSHKTLYQIQAERILRLQTLAERKHGKQCSIPWYIMTSGHTKEPTLQFFRKHNFFGLKPDNVIIFNQGQVPCFSFDGKIMLEAKGRIACSPDGNGGLYRALRQEGILQSMRDRRLSCVHVYCVDNILVKVADPVFIGYCLTEGADCGAKVVPKAHPEEPVGVVCEVNGKYQVVEYSEITSKTAQKRTENGELLFNAANICNHFFTVDFLERASGPLEDKLEYHVAKKKIPCAGEDGGTMKPSIPNGIKIEKFVFDVFQFSEKFRLWEVRREEDFSPVKNADGAATDTPTTAREMYYSLCQSYVEKAGGRFGTGESEAKSGVVEISPLISYDGEGLESFVKGQCFSYPVLF</sequence>
<dbReference type="Gene3D" id="3.90.550.10">
    <property type="entry name" value="Spore Coat Polysaccharide Biosynthesis Protein SpsA, Chain A"/>
    <property type="match status" value="1"/>
</dbReference>
<comment type="similarity">
    <text evidence="2">Belongs to the UDPGP type 1 family.</text>
</comment>
<dbReference type="EMBL" id="CAJPEX010000001">
    <property type="protein sequence ID" value="CAG0912221.1"/>
    <property type="molecule type" value="Genomic_DNA"/>
</dbReference>
<dbReference type="InterPro" id="IPR002618">
    <property type="entry name" value="UDPGP_fam"/>
</dbReference>
<keyword evidence="5" id="KW-0548">Nucleotidyltransferase</keyword>
<protein>
    <recommendedName>
        <fullName evidence="3">UDP-N-acetylglucosamine diphosphorylase</fullName>
        <ecNumber evidence="3">2.7.7.23</ecNumber>
    </recommendedName>
</protein>
<dbReference type="EC" id="2.7.7.23" evidence="3"/>
<dbReference type="InterPro" id="IPR039741">
    <property type="entry name" value="UDP-sugar_pyrophosphorylase"/>
</dbReference>
<dbReference type="SUPFAM" id="SSF53448">
    <property type="entry name" value="Nucleotide-diphospho-sugar transferases"/>
    <property type="match status" value="1"/>
</dbReference>
<dbReference type="FunFam" id="3.90.550.10:FF:000075">
    <property type="entry name" value="Probable UDP-N-acetylglucosamine pyrophosphorylase"/>
    <property type="match status" value="1"/>
</dbReference>
<evidence type="ECO:0000256" key="2">
    <source>
        <dbReference type="ARBA" id="ARBA00010401"/>
    </source>
</evidence>
<dbReference type="GO" id="GO:0003977">
    <property type="term" value="F:UDP-N-acetylglucosamine diphosphorylase activity"/>
    <property type="evidence" value="ECO:0007669"/>
    <property type="project" value="UniProtKB-EC"/>
</dbReference>